<feature type="compositionally biased region" description="Low complexity" evidence="1">
    <location>
        <begin position="69"/>
        <end position="80"/>
    </location>
</feature>
<keyword evidence="3" id="KW-1185">Reference proteome</keyword>
<comment type="caution">
    <text evidence="2">The sequence shown here is derived from an EMBL/GenBank/DDBJ whole genome shotgun (WGS) entry which is preliminary data.</text>
</comment>
<sequence length="105" mass="11613">MPEDKGMSHVHIHTNDMHIPTCGMDFDQISHVDLLEYDSGNLLDKTKVSTSKNWEQCTREDRGRHAACSGESGTGSESRGNAIGNRSGYIVVCAQRNGRKSSTFR</sequence>
<protein>
    <submittedName>
        <fullName evidence="2">Uncharacterized protein</fullName>
    </submittedName>
</protein>
<reference evidence="2 3" key="1">
    <citation type="journal article" date="2019" name="Commun. Biol.">
        <title>The bagworm genome reveals a unique fibroin gene that provides high tensile strength.</title>
        <authorList>
            <person name="Kono N."/>
            <person name="Nakamura H."/>
            <person name="Ohtoshi R."/>
            <person name="Tomita M."/>
            <person name="Numata K."/>
            <person name="Arakawa K."/>
        </authorList>
    </citation>
    <scope>NUCLEOTIDE SEQUENCE [LARGE SCALE GENOMIC DNA]</scope>
</reference>
<evidence type="ECO:0000313" key="2">
    <source>
        <dbReference type="EMBL" id="GBP26563.1"/>
    </source>
</evidence>
<accession>A0A4C1UJB9</accession>
<feature type="region of interest" description="Disordered" evidence="1">
    <location>
        <begin position="61"/>
        <end position="83"/>
    </location>
</feature>
<evidence type="ECO:0000313" key="3">
    <source>
        <dbReference type="Proteomes" id="UP000299102"/>
    </source>
</evidence>
<evidence type="ECO:0000256" key="1">
    <source>
        <dbReference type="SAM" id="MobiDB-lite"/>
    </source>
</evidence>
<name>A0A4C1UJB9_EUMVA</name>
<gene>
    <name evidence="2" type="ORF">EVAR_86066_1</name>
</gene>
<organism evidence="2 3">
    <name type="scientific">Eumeta variegata</name>
    <name type="common">Bagworm moth</name>
    <name type="synonym">Eumeta japonica</name>
    <dbReference type="NCBI Taxonomy" id="151549"/>
    <lineage>
        <taxon>Eukaryota</taxon>
        <taxon>Metazoa</taxon>
        <taxon>Ecdysozoa</taxon>
        <taxon>Arthropoda</taxon>
        <taxon>Hexapoda</taxon>
        <taxon>Insecta</taxon>
        <taxon>Pterygota</taxon>
        <taxon>Neoptera</taxon>
        <taxon>Endopterygota</taxon>
        <taxon>Lepidoptera</taxon>
        <taxon>Glossata</taxon>
        <taxon>Ditrysia</taxon>
        <taxon>Tineoidea</taxon>
        <taxon>Psychidae</taxon>
        <taxon>Oiketicinae</taxon>
        <taxon>Eumeta</taxon>
    </lineage>
</organism>
<dbReference type="EMBL" id="BGZK01000181">
    <property type="protein sequence ID" value="GBP26563.1"/>
    <property type="molecule type" value="Genomic_DNA"/>
</dbReference>
<proteinExistence type="predicted"/>
<dbReference type="Proteomes" id="UP000299102">
    <property type="component" value="Unassembled WGS sequence"/>
</dbReference>
<dbReference type="AlphaFoldDB" id="A0A4C1UJB9"/>